<dbReference type="PANTHER" id="PTHR34479:SF1">
    <property type="entry name" value="COILED-COIL DOMAIN-CONTAINING PROTEIN 30"/>
    <property type="match status" value="1"/>
</dbReference>
<feature type="coiled-coil region" evidence="1">
    <location>
        <begin position="34"/>
        <end position="124"/>
    </location>
</feature>
<dbReference type="Ensembl" id="ENSGALT00010042623.1">
    <property type="protein sequence ID" value="ENSGALP00010025113.1"/>
    <property type="gene ID" value="ENSGALG00010017639.1"/>
</dbReference>
<reference evidence="2" key="2">
    <citation type="submission" date="2025-08" db="UniProtKB">
        <authorList>
            <consortium name="Ensembl"/>
        </authorList>
    </citation>
    <scope>IDENTIFICATION</scope>
    <source>
        <strain evidence="2">broiler</strain>
    </source>
</reference>
<accession>A0A8V0Z2G8</accession>
<dbReference type="Pfam" id="PF15742">
    <property type="entry name" value="DUF4686"/>
    <property type="match status" value="1"/>
</dbReference>
<dbReference type="GeneTree" id="ENSGT00940000165031"/>
<dbReference type="Proteomes" id="UP000000539">
    <property type="component" value="Chromosome 21"/>
</dbReference>
<dbReference type="PANTHER" id="PTHR34479">
    <property type="entry name" value="COILED-COIL DOMAIN-CONTAINING PROTEIN 30"/>
    <property type="match status" value="1"/>
</dbReference>
<evidence type="ECO:0000313" key="3">
    <source>
        <dbReference type="Proteomes" id="UP000000539"/>
    </source>
</evidence>
<reference evidence="2" key="3">
    <citation type="submission" date="2025-09" db="UniProtKB">
        <authorList>
            <consortium name="Ensembl"/>
        </authorList>
    </citation>
    <scope>IDENTIFICATION</scope>
    <source>
        <strain evidence="2">broiler</strain>
    </source>
</reference>
<sequence>WQNWNGSQSLKGCRTDIKGELRNRLPWSLSEERFQQQEERLQQLRHDLRRVQNLCSSAERELRYEREKNIDLQKQNLLLQQECTKVKAELKQARTKLLDSTETCSSLSAQWEKSQQKVKELEQELLKCSQADKLQSSLQEKLVQEKSKVYEAQKQISKIQQKLKDSQHQLLLAEARVSDKKLLEEELKEARENEARVQQELREELLKRKLLEQQVEELRQQLRHSHETEASLAKMHVELQAKTLHALEDDKKTDSGEHLQCQKESQKLSEQLSLLKEENKALYEEGVRLLNQKDLYVRKYNEMQLRHKEKIRRAKATFIHEVKQRDSRIKQLENELSESKLQVEKVKELIGGFPYREGREADCRLSLLPAMRRLPQ</sequence>
<dbReference type="InterPro" id="IPR031476">
    <property type="entry name" value="DUF4686"/>
</dbReference>
<evidence type="ECO:0000313" key="2">
    <source>
        <dbReference type="Ensembl" id="ENSGALP00010025113.1"/>
    </source>
</evidence>
<name>A0A8V0Z2G8_CHICK</name>
<keyword evidence="3" id="KW-1185">Reference proteome</keyword>
<proteinExistence type="predicted"/>
<dbReference type="AlphaFoldDB" id="A0A8V0Z2G8"/>
<organism evidence="2 3">
    <name type="scientific">Gallus gallus</name>
    <name type="common">Chicken</name>
    <dbReference type="NCBI Taxonomy" id="9031"/>
    <lineage>
        <taxon>Eukaryota</taxon>
        <taxon>Metazoa</taxon>
        <taxon>Chordata</taxon>
        <taxon>Craniata</taxon>
        <taxon>Vertebrata</taxon>
        <taxon>Euteleostomi</taxon>
        <taxon>Archelosauria</taxon>
        <taxon>Archosauria</taxon>
        <taxon>Dinosauria</taxon>
        <taxon>Saurischia</taxon>
        <taxon>Theropoda</taxon>
        <taxon>Coelurosauria</taxon>
        <taxon>Aves</taxon>
        <taxon>Neognathae</taxon>
        <taxon>Galloanserae</taxon>
        <taxon>Galliformes</taxon>
        <taxon>Phasianidae</taxon>
        <taxon>Phasianinae</taxon>
        <taxon>Gallus</taxon>
    </lineage>
</organism>
<protein>
    <recommendedName>
        <fullName evidence="4">Coiled-coil domain containing 30</fullName>
    </recommendedName>
</protein>
<feature type="coiled-coil region" evidence="1">
    <location>
        <begin position="258"/>
        <end position="285"/>
    </location>
</feature>
<dbReference type="InterPro" id="IPR052825">
    <property type="entry name" value="CCD-Prefoldin_beta-like"/>
</dbReference>
<reference evidence="2" key="1">
    <citation type="submission" date="2020-11" db="EMBL/GenBank/DDBJ databases">
        <title>Gallus gallus (Chicken) genome, bGalGal1, GRCg7b, maternal haplotype autosomes + Z &amp; W.</title>
        <authorList>
            <person name="Warren W."/>
            <person name="Formenti G."/>
            <person name="Fedrigo O."/>
            <person name="Haase B."/>
            <person name="Mountcastle J."/>
            <person name="Balacco J."/>
            <person name="Tracey A."/>
            <person name="Schneider V."/>
            <person name="Okimoto R."/>
            <person name="Cheng H."/>
            <person name="Hawken R."/>
            <person name="Howe K."/>
            <person name="Jarvis E.D."/>
        </authorList>
    </citation>
    <scope>NUCLEOTIDE SEQUENCE [LARGE SCALE GENOMIC DNA]</scope>
    <source>
        <strain evidence="2">Broiler</strain>
    </source>
</reference>
<feature type="coiled-coil region" evidence="1">
    <location>
        <begin position="322"/>
        <end position="349"/>
    </location>
</feature>
<feature type="coiled-coil region" evidence="1">
    <location>
        <begin position="149"/>
        <end position="228"/>
    </location>
</feature>
<evidence type="ECO:0008006" key="4">
    <source>
        <dbReference type="Google" id="ProtNLM"/>
    </source>
</evidence>
<keyword evidence="1" id="KW-0175">Coiled coil</keyword>
<evidence type="ECO:0000256" key="1">
    <source>
        <dbReference type="SAM" id="Coils"/>
    </source>
</evidence>